<dbReference type="FunFam" id="1.10.3720.10:FF:000033">
    <property type="entry name" value="Polar amino acid ABC transporter permease"/>
    <property type="match status" value="1"/>
</dbReference>
<dbReference type="AlphaFoldDB" id="A0A9D1J4M7"/>
<organism evidence="11 12">
    <name type="scientific">Candidatus Faecivivens stercoravium</name>
    <dbReference type="NCBI Taxonomy" id="2840803"/>
    <lineage>
        <taxon>Bacteria</taxon>
        <taxon>Bacillati</taxon>
        <taxon>Bacillota</taxon>
        <taxon>Clostridia</taxon>
        <taxon>Eubacteriales</taxon>
        <taxon>Oscillospiraceae</taxon>
        <taxon>Oscillospiraceae incertae sedis</taxon>
        <taxon>Candidatus Faecivivens</taxon>
    </lineage>
</organism>
<comment type="subcellular location">
    <subcellularLocation>
        <location evidence="1 9">Cell membrane</location>
        <topology evidence="1 9">Multi-pass membrane protein</topology>
    </subcellularLocation>
</comment>
<evidence type="ECO:0000256" key="4">
    <source>
        <dbReference type="ARBA" id="ARBA00022475"/>
    </source>
</evidence>
<evidence type="ECO:0000256" key="9">
    <source>
        <dbReference type="RuleBase" id="RU363032"/>
    </source>
</evidence>
<evidence type="ECO:0000313" key="11">
    <source>
        <dbReference type="EMBL" id="HIR60608.1"/>
    </source>
</evidence>
<comment type="caution">
    <text evidence="11">The sequence shown here is derived from an EMBL/GenBank/DDBJ whole genome shotgun (WGS) entry which is preliminary data.</text>
</comment>
<dbReference type="InterPro" id="IPR000515">
    <property type="entry name" value="MetI-like"/>
</dbReference>
<dbReference type="PROSITE" id="PS50928">
    <property type="entry name" value="ABC_TM1"/>
    <property type="match status" value="1"/>
</dbReference>
<accession>A0A9D1J4M7</accession>
<keyword evidence="8 9" id="KW-0472">Membrane</keyword>
<evidence type="ECO:0000256" key="5">
    <source>
        <dbReference type="ARBA" id="ARBA00022692"/>
    </source>
</evidence>
<evidence type="ECO:0000256" key="6">
    <source>
        <dbReference type="ARBA" id="ARBA00022970"/>
    </source>
</evidence>
<dbReference type="GO" id="GO:0006865">
    <property type="term" value="P:amino acid transport"/>
    <property type="evidence" value="ECO:0007669"/>
    <property type="project" value="UniProtKB-KW"/>
</dbReference>
<keyword evidence="3 9" id="KW-0813">Transport</keyword>
<dbReference type="InterPro" id="IPR010065">
    <property type="entry name" value="AA_ABC_transptr_permease_3TM"/>
</dbReference>
<evidence type="ECO:0000256" key="7">
    <source>
        <dbReference type="ARBA" id="ARBA00022989"/>
    </source>
</evidence>
<name>A0A9D1J4M7_9FIRM</name>
<dbReference type="InterPro" id="IPR035906">
    <property type="entry name" value="MetI-like_sf"/>
</dbReference>
<dbReference type="Pfam" id="PF00528">
    <property type="entry name" value="BPD_transp_1"/>
    <property type="match status" value="1"/>
</dbReference>
<reference evidence="11" key="2">
    <citation type="journal article" date="2021" name="PeerJ">
        <title>Extensive microbial diversity within the chicken gut microbiome revealed by metagenomics and culture.</title>
        <authorList>
            <person name="Gilroy R."/>
            <person name="Ravi A."/>
            <person name="Getino M."/>
            <person name="Pursley I."/>
            <person name="Horton D.L."/>
            <person name="Alikhan N.F."/>
            <person name="Baker D."/>
            <person name="Gharbi K."/>
            <person name="Hall N."/>
            <person name="Watson M."/>
            <person name="Adriaenssens E.M."/>
            <person name="Foster-Nyarko E."/>
            <person name="Jarju S."/>
            <person name="Secka A."/>
            <person name="Antonio M."/>
            <person name="Oren A."/>
            <person name="Chaudhuri R.R."/>
            <person name="La Ragione R."/>
            <person name="Hildebrand F."/>
            <person name="Pallen M.J."/>
        </authorList>
    </citation>
    <scope>NUCLEOTIDE SEQUENCE</scope>
    <source>
        <strain evidence="11">CHK189-12415</strain>
    </source>
</reference>
<reference evidence="11" key="1">
    <citation type="submission" date="2020-10" db="EMBL/GenBank/DDBJ databases">
        <authorList>
            <person name="Gilroy R."/>
        </authorList>
    </citation>
    <scope>NUCLEOTIDE SEQUENCE</scope>
    <source>
        <strain evidence="11">CHK189-12415</strain>
    </source>
</reference>
<evidence type="ECO:0000259" key="10">
    <source>
        <dbReference type="PROSITE" id="PS50928"/>
    </source>
</evidence>
<dbReference type="GO" id="GO:0043190">
    <property type="term" value="C:ATP-binding cassette (ABC) transporter complex"/>
    <property type="evidence" value="ECO:0007669"/>
    <property type="project" value="InterPro"/>
</dbReference>
<protein>
    <submittedName>
        <fullName evidence="11">Amino acid ABC transporter permease</fullName>
    </submittedName>
</protein>
<feature type="domain" description="ABC transmembrane type-1" evidence="10">
    <location>
        <begin position="21"/>
        <end position="216"/>
    </location>
</feature>
<keyword evidence="5 9" id="KW-0812">Transmembrane</keyword>
<dbReference type="Proteomes" id="UP000824241">
    <property type="component" value="Unassembled WGS sequence"/>
</dbReference>
<feature type="transmembrane region" description="Helical" evidence="9">
    <location>
        <begin position="198"/>
        <end position="219"/>
    </location>
</feature>
<evidence type="ECO:0000256" key="3">
    <source>
        <dbReference type="ARBA" id="ARBA00022448"/>
    </source>
</evidence>
<dbReference type="PANTHER" id="PTHR30614:SF20">
    <property type="entry name" value="GLUTAMINE TRANSPORT SYSTEM PERMEASE PROTEIN GLNP"/>
    <property type="match status" value="1"/>
</dbReference>
<evidence type="ECO:0000256" key="2">
    <source>
        <dbReference type="ARBA" id="ARBA00010072"/>
    </source>
</evidence>
<evidence type="ECO:0000313" key="12">
    <source>
        <dbReference type="Proteomes" id="UP000824241"/>
    </source>
</evidence>
<dbReference type="NCBIfam" id="TIGR01726">
    <property type="entry name" value="HEQRo_perm_3TM"/>
    <property type="match status" value="1"/>
</dbReference>
<gene>
    <name evidence="11" type="ORF">IAB37_03435</name>
</gene>
<dbReference type="Gene3D" id="1.10.3720.10">
    <property type="entry name" value="MetI-like"/>
    <property type="match status" value="1"/>
</dbReference>
<dbReference type="PANTHER" id="PTHR30614">
    <property type="entry name" value="MEMBRANE COMPONENT OF AMINO ACID ABC TRANSPORTER"/>
    <property type="match status" value="1"/>
</dbReference>
<evidence type="ECO:0000256" key="8">
    <source>
        <dbReference type="ARBA" id="ARBA00023136"/>
    </source>
</evidence>
<comment type="similarity">
    <text evidence="2">Belongs to the binding-protein-dependent transport system permease family. HisMQ subfamily.</text>
</comment>
<dbReference type="CDD" id="cd06261">
    <property type="entry name" value="TM_PBP2"/>
    <property type="match status" value="1"/>
</dbReference>
<feature type="transmembrane region" description="Helical" evidence="9">
    <location>
        <begin position="20"/>
        <end position="44"/>
    </location>
</feature>
<keyword evidence="4" id="KW-1003">Cell membrane</keyword>
<keyword evidence="7 9" id="KW-1133">Transmembrane helix</keyword>
<evidence type="ECO:0000256" key="1">
    <source>
        <dbReference type="ARBA" id="ARBA00004651"/>
    </source>
</evidence>
<proteinExistence type="inferred from homology"/>
<dbReference type="InterPro" id="IPR043429">
    <property type="entry name" value="ArtM/GltK/GlnP/TcyL/YhdX-like"/>
</dbReference>
<keyword evidence="6" id="KW-0029">Amino-acid transport</keyword>
<sequence length="228" mass="25342">MFWDNVVFLLQNYGNLFLVGTGYTLLISAITVFFGTIFGALLAIMRRSNLHIGPVYPLRILVTIYVEVIRGTPMLLQLYFFYFLLPSLVTVLEMDAFTSVTVACIVNSTAYVAEIIRAGIDAVDKGQTEAARSLGLSGHQTMLRVVLPQAVKNILPALCNEFVSVIKETSLASTFFVGELMSQYRTISGALYMPIEPLVIVGVIYFLLTFILSKCISAFERRLKASER</sequence>
<dbReference type="GO" id="GO:0022857">
    <property type="term" value="F:transmembrane transporter activity"/>
    <property type="evidence" value="ECO:0007669"/>
    <property type="project" value="InterPro"/>
</dbReference>
<dbReference type="SUPFAM" id="SSF161098">
    <property type="entry name" value="MetI-like"/>
    <property type="match status" value="1"/>
</dbReference>
<dbReference type="EMBL" id="DVHA01000111">
    <property type="protein sequence ID" value="HIR60608.1"/>
    <property type="molecule type" value="Genomic_DNA"/>
</dbReference>